<evidence type="ECO:0000256" key="7">
    <source>
        <dbReference type="ARBA" id="ARBA00022692"/>
    </source>
</evidence>
<dbReference type="SMART" id="SM00388">
    <property type="entry name" value="HisKA"/>
    <property type="match status" value="1"/>
</dbReference>
<evidence type="ECO:0000256" key="5">
    <source>
        <dbReference type="ARBA" id="ARBA00022553"/>
    </source>
</evidence>
<evidence type="ECO:0000313" key="18">
    <source>
        <dbReference type="EMBL" id="BDR59832.1"/>
    </source>
</evidence>
<sequence>MKNLKKKFKHLTISINTTMAIVFMAMIIATIEVIGAYFTRQLEQNSIENFQSSIQVLPIVSNQLSMQLLKDDKHSDNKLNQIVNDYSNGIGTISEIIVVDNKDIIRAVSNLDDKNRIGQRVNNSLVKQVTSTGRQVTKVVNDQGDYMIQVTPLNAGNGSTNNVGAIYVRASMGGVFSELRNISLMFLITSLIAALMGAVLSLVVSHAITKPIEEMQRQALSIADGDYSSQVKIYSNDELGQLGQAFNTLSIQIERSQEESESEQRRLDSVLSHMSDGVLATDRHGNVNVVNQMTLNFLDTTEEAVINKPISTVLGLTESSQDLIASQKGIAITVNEGTRDEVILHASFSLIKRVTGFVSGSVCVLHDITEQQKNENSQKQFVSNVSHELRTPLTSMHAYIETLNEGAWKDPEIAPKFLQVTQEETERMIRMISELLSLSRMDRGVSKLDFEWVNFNDFVAHILDRFDMIVKTNEKEGKKKYTIRRYLGSQALWVEIDTDKIAQVIDNIMNNAIKYSPNGGVITVKLSSEQHRVVLSIADQGLGIPREDLKKIFDRFYRVDKARSRAQGGTGLGLAISKEIVEEHHGQIWASGSEGKGSIFYITLPYEPMSEGDDWDEV</sequence>
<keyword evidence="7 14" id="KW-0812">Transmembrane</keyword>
<dbReference type="InterPro" id="IPR013767">
    <property type="entry name" value="PAS_fold"/>
</dbReference>
<dbReference type="PANTHER" id="PTHR45453">
    <property type="entry name" value="PHOSPHATE REGULON SENSOR PROTEIN PHOR"/>
    <property type="match status" value="1"/>
</dbReference>
<evidence type="ECO:0000259" key="15">
    <source>
        <dbReference type="PROSITE" id="PS50109"/>
    </source>
</evidence>
<dbReference type="Proteomes" id="UP001321741">
    <property type="component" value="Chromosome"/>
</dbReference>
<evidence type="ECO:0000256" key="2">
    <source>
        <dbReference type="ARBA" id="ARBA00004651"/>
    </source>
</evidence>
<dbReference type="InterPro" id="IPR003660">
    <property type="entry name" value="HAMP_dom"/>
</dbReference>
<dbReference type="Pfam" id="PF00672">
    <property type="entry name" value="HAMP"/>
    <property type="match status" value="1"/>
</dbReference>
<keyword evidence="6" id="KW-0808">Transferase</keyword>
<dbReference type="CDD" id="cd00082">
    <property type="entry name" value="HisKA"/>
    <property type="match status" value="1"/>
</dbReference>
<dbReference type="SMART" id="SM00091">
    <property type="entry name" value="PAS"/>
    <property type="match status" value="1"/>
</dbReference>
<dbReference type="SMART" id="SM00304">
    <property type="entry name" value="HAMP"/>
    <property type="match status" value="1"/>
</dbReference>
<dbReference type="InterPro" id="IPR000014">
    <property type="entry name" value="PAS"/>
</dbReference>
<dbReference type="CDD" id="cd06225">
    <property type="entry name" value="HAMP"/>
    <property type="match status" value="1"/>
</dbReference>
<keyword evidence="12" id="KW-0902">Two-component regulatory system</keyword>
<dbReference type="PANTHER" id="PTHR45453:SF1">
    <property type="entry name" value="PHOSPHATE REGULON SENSOR PROTEIN PHOR"/>
    <property type="match status" value="1"/>
</dbReference>
<dbReference type="RefSeq" id="WP_317637558.1">
    <property type="nucleotide sequence ID" value="NZ_AP026803.1"/>
</dbReference>
<keyword evidence="19" id="KW-1185">Reference proteome</keyword>
<dbReference type="InterPro" id="IPR035965">
    <property type="entry name" value="PAS-like_dom_sf"/>
</dbReference>
<evidence type="ECO:0000313" key="19">
    <source>
        <dbReference type="Proteomes" id="UP001321741"/>
    </source>
</evidence>
<accession>A0ABM8BF41</accession>
<evidence type="ECO:0000259" key="17">
    <source>
        <dbReference type="PROSITE" id="PS50885"/>
    </source>
</evidence>
<name>A0ABM8BF41_9LACO</name>
<keyword evidence="4" id="KW-1003">Cell membrane</keyword>
<dbReference type="InterPro" id="IPR003661">
    <property type="entry name" value="HisK_dim/P_dom"/>
</dbReference>
<dbReference type="CDD" id="cd00075">
    <property type="entry name" value="HATPase"/>
    <property type="match status" value="1"/>
</dbReference>
<dbReference type="CDD" id="cd00130">
    <property type="entry name" value="PAS"/>
    <property type="match status" value="1"/>
</dbReference>
<feature type="domain" description="Histidine kinase" evidence="15">
    <location>
        <begin position="384"/>
        <end position="608"/>
    </location>
</feature>
<dbReference type="GO" id="GO:0016301">
    <property type="term" value="F:kinase activity"/>
    <property type="evidence" value="ECO:0007669"/>
    <property type="project" value="UniProtKB-KW"/>
</dbReference>
<evidence type="ECO:0000259" key="16">
    <source>
        <dbReference type="PROSITE" id="PS50112"/>
    </source>
</evidence>
<dbReference type="InterPro" id="IPR036890">
    <property type="entry name" value="HATPase_C_sf"/>
</dbReference>
<evidence type="ECO:0000256" key="9">
    <source>
        <dbReference type="ARBA" id="ARBA00022777"/>
    </source>
</evidence>
<dbReference type="EC" id="2.7.13.3" evidence="3"/>
<dbReference type="SUPFAM" id="SSF55785">
    <property type="entry name" value="PYP-like sensor domain (PAS domain)"/>
    <property type="match status" value="1"/>
</dbReference>
<dbReference type="InterPro" id="IPR004358">
    <property type="entry name" value="Sig_transdc_His_kin-like_C"/>
</dbReference>
<dbReference type="PRINTS" id="PR00344">
    <property type="entry name" value="BCTRLSENSOR"/>
</dbReference>
<dbReference type="SUPFAM" id="SSF55874">
    <property type="entry name" value="ATPase domain of HSP90 chaperone/DNA topoisomerase II/histidine kinase"/>
    <property type="match status" value="1"/>
</dbReference>
<keyword evidence="10" id="KW-0067">ATP-binding</keyword>
<keyword evidence="13 14" id="KW-0472">Membrane</keyword>
<evidence type="ECO:0000256" key="8">
    <source>
        <dbReference type="ARBA" id="ARBA00022741"/>
    </source>
</evidence>
<dbReference type="Gene3D" id="1.10.287.130">
    <property type="match status" value="1"/>
</dbReference>
<dbReference type="InterPro" id="IPR005467">
    <property type="entry name" value="His_kinase_dom"/>
</dbReference>
<keyword evidence="8" id="KW-0547">Nucleotide-binding</keyword>
<dbReference type="Pfam" id="PF23846">
    <property type="entry name" value="Cache_WalK"/>
    <property type="match status" value="1"/>
</dbReference>
<feature type="transmembrane region" description="Helical" evidence="14">
    <location>
        <begin position="20"/>
        <end position="38"/>
    </location>
</feature>
<dbReference type="Gene3D" id="1.10.8.500">
    <property type="entry name" value="HAMP domain in histidine kinase"/>
    <property type="match status" value="1"/>
</dbReference>
<dbReference type="SUPFAM" id="SSF47384">
    <property type="entry name" value="Homodimeric domain of signal transducing histidine kinase"/>
    <property type="match status" value="1"/>
</dbReference>
<evidence type="ECO:0000256" key="1">
    <source>
        <dbReference type="ARBA" id="ARBA00000085"/>
    </source>
</evidence>
<dbReference type="SUPFAM" id="SSF158472">
    <property type="entry name" value="HAMP domain-like"/>
    <property type="match status" value="1"/>
</dbReference>
<evidence type="ECO:0000256" key="6">
    <source>
        <dbReference type="ARBA" id="ARBA00022679"/>
    </source>
</evidence>
<dbReference type="InterPro" id="IPR050351">
    <property type="entry name" value="BphY/WalK/GraS-like"/>
</dbReference>
<evidence type="ECO:0000256" key="11">
    <source>
        <dbReference type="ARBA" id="ARBA00022989"/>
    </source>
</evidence>
<gene>
    <name evidence="18" type="ORF">KIM322_00930</name>
</gene>
<evidence type="ECO:0000256" key="14">
    <source>
        <dbReference type="SAM" id="Phobius"/>
    </source>
</evidence>
<dbReference type="InterPro" id="IPR036097">
    <property type="entry name" value="HisK_dim/P_sf"/>
</dbReference>
<feature type="domain" description="PAS" evidence="16">
    <location>
        <begin position="263"/>
        <end position="308"/>
    </location>
</feature>
<evidence type="ECO:0000256" key="4">
    <source>
        <dbReference type="ARBA" id="ARBA00022475"/>
    </source>
</evidence>
<dbReference type="Pfam" id="PF00989">
    <property type="entry name" value="PAS"/>
    <property type="match status" value="1"/>
</dbReference>
<dbReference type="InterPro" id="IPR029151">
    <property type="entry name" value="Sensor-like_sf"/>
</dbReference>
<dbReference type="SUPFAM" id="SSF103190">
    <property type="entry name" value="Sensory domain-like"/>
    <property type="match status" value="1"/>
</dbReference>
<dbReference type="PROSITE" id="PS50109">
    <property type="entry name" value="HIS_KIN"/>
    <property type="match status" value="1"/>
</dbReference>
<dbReference type="NCBIfam" id="NF033092">
    <property type="entry name" value="HK_WalK"/>
    <property type="match status" value="1"/>
</dbReference>
<dbReference type="PROSITE" id="PS50885">
    <property type="entry name" value="HAMP"/>
    <property type="match status" value="1"/>
</dbReference>
<organism evidence="18 19">
    <name type="scientific">Lactobacillus xylocopicola</name>
    <dbReference type="NCBI Taxonomy" id="2976676"/>
    <lineage>
        <taxon>Bacteria</taxon>
        <taxon>Bacillati</taxon>
        <taxon>Bacillota</taxon>
        <taxon>Bacilli</taxon>
        <taxon>Lactobacillales</taxon>
        <taxon>Lactobacillaceae</taxon>
        <taxon>Lactobacillus</taxon>
    </lineage>
</organism>
<feature type="transmembrane region" description="Helical" evidence="14">
    <location>
        <begin position="184"/>
        <end position="208"/>
    </location>
</feature>
<dbReference type="EMBL" id="AP026803">
    <property type="protein sequence ID" value="BDR59832.1"/>
    <property type="molecule type" value="Genomic_DNA"/>
</dbReference>
<comment type="subcellular location">
    <subcellularLocation>
        <location evidence="2">Cell membrane</location>
        <topology evidence="2">Multi-pass membrane protein</topology>
    </subcellularLocation>
</comment>
<comment type="catalytic activity">
    <reaction evidence="1">
        <text>ATP + protein L-histidine = ADP + protein N-phospho-L-histidine.</text>
        <dbReference type="EC" id="2.7.13.3"/>
    </reaction>
</comment>
<evidence type="ECO:0000256" key="10">
    <source>
        <dbReference type="ARBA" id="ARBA00022840"/>
    </source>
</evidence>
<dbReference type="Pfam" id="PF00512">
    <property type="entry name" value="HisKA"/>
    <property type="match status" value="1"/>
</dbReference>
<dbReference type="InterPro" id="IPR049814">
    <property type="entry name" value="Resp_reg_WalK"/>
</dbReference>
<dbReference type="InterPro" id="IPR057640">
    <property type="entry name" value="Cache_WalK"/>
</dbReference>
<evidence type="ECO:0000256" key="12">
    <source>
        <dbReference type="ARBA" id="ARBA00023012"/>
    </source>
</evidence>
<evidence type="ECO:0000256" key="13">
    <source>
        <dbReference type="ARBA" id="ARBA00023136"/>
    </source>
</evidence>
<dbReference type="InterPro" id="IPR003594">
    <property type="entry name" value="HATPase_dom"/>
</dbReference>
<feature type="domain" description="HAMP" evidence="17">
    <location>
        <begin position="206"/>
        <end position="258"/>
    </location>
</feature>
<keyword evidence="11 14" id="KW-1133">Transmembrane helix</keyword>
<protein>
    <recommendedName>
        <fullName evidence="3">histidine kinase</fullName>
        <ecNumber evidence="3">2.7.13.3</ecNumber>
    </recommendedName>
</protein>
<proteinExistence type="predicted"/>
<keyword evidence="5" id="KW-0597">Phosphoprotein</keyword>
<dbReference type="SMART" id="SM00387">
    <property type="entry name" value="HATPase_c"/>
    <property type="match status" value="1"/>
</dbReference>
<evidence type="ECO:0000256" key="3">
    <source>
        <dbReference type="ARBA" id="ARBA00012438"/>
    </source>
</evidence>
<dbReference type="Gene3D" id="3.30.565.10">
    <property type="entry name" value="Histidine kinase-like ATPase, C-terminal domain"/>
    <property type="match status" value="1"/>
</dbReference>
<reference evidence="18 19" key="1">
    <citation type="journal article" date="2023" name="Microbiol. Spectr.">
        <title>Symbiosis of Carpenter Bees with Uncharacterized Lactic Acid Bacteria Showing NAD Auxotrophy.</title>
        <authorList>
            <person name="Kawasaki S."/>
            <person name="Ozawa K."/>
            <person name="Mori T."/>
            <person name="Yamamoto A."/>
            <person name="Ito M."/>
            <person name="Ohkuma M."/>
            <person name="Sakamoto M."/>
            <person name="Matsutani M."/>
        </authorList>
    </citation>
    <scope>NUCLEOTIDE SEQUENCE [LARGE SCALE GENOMIC DNA]</scope>
    <source>
        <strain evidence="18 19">Kim32-2</strain>
    </source>
</reference>
<dbReference type="Pfam" id="PF02518">
    <property type="entry name" value="HATPase_c"/>
    <property type="match status" value="1"/>
</dbReference>
<dbReference type="Gene3D" id="3.30.450.20">
    <property type="entry name" value="PAS domain"/>
    <property type="match status" value="2"/>
</dbReference>
<keyword evidence="9 18" id="KW-0418">Kinase</keyword>
<dbReference type="PROSITE" id="PS50112">
    <property type="entry name" value="PAS"/>
    <property type="match status" value="1"/>
</dbReference>